<name>A0A6B0T1I8_9EURY</name>
<evidence type="ECO:0000313" key="2">
    <source>
        <dbReference type="EMBL" id="MXR42643.1"/>
    </source>
</evidence>
<dbReference type="EMBL" id="WUUS01000010">
    <property type="protein sequence ID" value="MXR42643.1"/>
    <property type="molecule type" value="Genomic_DNA"/>
</dbReference>
<sequence>MAVVDRTAIEGTDATAILAVVARVASVSGVDPLELPPLYDVIDPDALNAIFSGRAEDGSDGGVTVSFEYADHRVRVSGCGTATATPLK</sequence>
<dbReference type="Proteomes" id="UP000437065">
    <property type="component" value="Unassembled WGS sequence"/>
</dbReference>
<evidence type="ECO:0000313" key="3">
    <source>
        <dbReference type="Proteomes" id="UP000437065"/>
    </source>
</evidence>
<organism evidence="2 3">
    <name type="scientific">Halobaculum saliterrae</name>
    <dbReference type="NCBI Taxonomy" id="2073113"/>
    <lineage>
        <taxon>Archaea</taxon>
        <taxon>Methanobacteriati</taxon>
        <taxon>Methanobacteriota</taxon>
        <taxon>Stenosarchaea group</taxon>
        <taxon>Halobacteria</taxon>
        <taxon>Halobacteriales</taxon>
        <taxon>Haloferacaceae</taxon>
        <taxon>Halobaculum</taxon>
    </lineage>
</organism>
<gene>
    <name evidence="2" type="ORF">GRX01_15020</name>
</gene>
<reference evidence="2 3" key="1">
    <citation type="submission" date="2019-12" db="EMBL/GenBank/DDBJ databases">
        <title>Isolation and characterization of three novel carbon monoxide-oxidizing members of Halobacteria from salione crusts and soils.</title>
        <authorList>
            <person name="Myers M.R."/>
            <person name="King G.M."/>
        </authorList>
    </citation>
    <scope>NUCLEOTIDE SEQUENCE [LARGE SCALE GENOMIC DNA]</scope>
    <source>
        <strain evidence="2 3">WSA2</strain>
    </source>
</reference>
<dbReference type="Pfam" id="PF18545">
    <property type="entry name" value="HalOD1"/>
    <property type="match status" value="1"/>
</dbReference>
<keyword evidence="3" id="KW-1185">Reference proteome</keyword>
<protein>
    <recommendedName>
        <fullName evidence="1">Halobacterial output domain-containing protein</fullName>
    </recommendedName>
</protein>
<dbReference type="InterPro" id="IPR040624">
    <property type="entry name" value="HalOD1"/>
</dbReference>
<accession>A0A6B0T1I8</accession>
<evidence type="ECO:0000259" key="1">
    <source>
        <dbReference type="Pfam" id="PF18545"/>
    </source>
</evidence>
<comment type="caution">
    <text evidence="2">The sequence shown here is derived from an EMBL/GenBank/DDBJ whole genome shotgun (WGS) entry which is preliminary data.</text>
</comment>
<proteinExistence type="predicted"/>
<feature type="domain" description="Halobacterial output" evidence="1">
    <location>
        <begin position="14"/>
        <end position="85"/>
    </location>
</feature>
<dbReference type="AlphaFoldDB" id="A0A6B0T1I8"/>